<dbReference type="PROSITE" id="PS00191">
    <property type="entry name" value="CYTOCHROME_B5_1"/>
    <property type="match status" value="1"/>
</dbReference>
<dbReference type="AlphaFoldDB" id="A0A9P6WHW6"/>
<accession>A0A9P6WHW6</accession>
<dbReference type="SMART" id="SM01117">
    <property type="entry name" value="Cyt-b5"/>
    <property type="match status" value="1"/>
</dbReference>
<dbReference type="Proteomes" id="UP000697127">
    <property type="component" value="Unassembled WGS sequence"/>
</dbReference>
<feature type="region of interest" description="Disordered" evidence="5">
    <location>
        <begin position="1"/>
        <end position="25"/>
    </location>
</feature>
<gene>
    <name evidence="7" type="ORF">C6P40_002306</name>
</gene>
<protein>
    <recommendedName>
        <fullName evidence="6">Cytochrome b5 heme-binding domain-containing protein</fullName>
    </recommendedName>
</protein>
<dbReference type="EMBL" id="PUHW01000257">
    <property type="protein sequence ID" value="KAG0687465.1"/>
    <property type="molecule type" value="Genomic_DNA"/>
</dbReference>
<reference evidence="7" key="1">
    <citation type="submission" date="2020-11" db="EMBL/GenBank/DDBJ databases">
        <title>Kefir isolates.</title>
        <authorList>
            <person name="Marcisauskas S."/>
            <person name="Kim Y."/>
            <person name="Blasche S."/>
        </authorList>
    </citation>
    <scope>NUCLEOTIDE SEQUENCE</scope>
    <source>
        <strain evidence="7">Olga-1</strain>
    </source>
</reference>
<dbReference type="FunFam" id="3.10.120.10:FF:000001">
    <property type="entry name" value="Cytochrome b5 reductase 4"/>
    <property type="match status" value="1"/>
</dbReference>
<dbReference type="SUPFAM" id="SSF55856">
    <property type="entry name" value="Cytochrome b5-like heme/steroid binding domain"/>
    <property type="match status" value="1"/>
</dbReference>
<proteinExistence type="inferred from homology"/>
<keyword evidence="3 4" id="KW-0408">Iron</keyword>
<evidence type="ECO:0000313" key="8">
    <source>
        <dbReference type="Proteomes" id="UP000697127"/>
    </source>
</evidence>
<dbReference type="InterPro" id="IPR036400">
    <property type="entry name" value="Cyt_B5-like_heme/steroid_sf"/>
</dbReference>
<evidence type="ECO:0000313" key="7">
    <source>
        <dbReference type="EMBL" id="KAG0687465.1"/>
    </source>
</evidence>
<name>A0A9P6WHW6_9ASCO</name>
<evidence type="ECO:0000256" key="5">
    <source>
        <dbReference type="SAM" id="MobiDB-lite"/>
    </source>
</evidence>
<evidence type="ECO:0000259" key="6">
    <source>
        <dbReference type="PROSITE" id="PS50255"/>
    </source>
</evidence>
<sequence>MPDIKLPTSTDQTTESPSDNGKNIIKKKVPKIHFDLPPQIQNQHQSLNNARANKQITRNDNMLFPGFDSPQVIRSLNSPSPSSVGNREKVRLAPHHSALDWEKFKHENNVKMIDPSSFPLRITKGELSKHTHPKDCWVALGGKIYNISSYLDFHPGGVNILVKFAGKDCTSIFMKYHRWVNFERILDECFIGFLV</sequence>
<dbReference type="PANTHER" id="PTHR46237:SF1">
    <property type="entry name" value="CYTOCHROME B5 REDUCTASE 4"/>
    <property type="match status" value="1"/>
</dbReference>
<dbReference type="GO" id="GO:0005737">
    <property type="term" value="C:cytoplasm"/>
    <property type="evidence" value="ECO:0007669"/>
    <property type="project" value="TreeGrafter"/>
</dbReference>
<organism evidence="7 8">
    <name type="scientific">Pichia californica</name>
    <dbReference type="NCBI Taxonomy" id="460514"/>
    <lineage>
        <taxon>Eukaryota</taxon>
        <taxon>Fungi</taxon>
        <taxon>Dikarya</taxon>
        <taxon>Ascomycota</taxon>
        <taxon>Saccharomycotina</taxon>
        <taxon>Pichiomycetes</taxon>
        <taxon>Pichiales</taxon>
        <taxon>Pichiaceae</taxon>
        <taxon>Pichia</taxon>
    </lineage>
</organism>
<comment type="caution">
    <text evidence="7">The sequence shown here is derived from an EMBL/GenBank/DDBJ whole genome shotgun (WGS) entry which is preliminary data.</text>
</comment>
<feature type="domain" description="Cytochrome b5 heme-binding" evidence="6">
    <location>
        <begin position="119"/>
        <end position="195"/>
    </location>
</feature>
<dbReference type="InterPro" id="IPR051872">
    <property type="entry name" value="Cytochrome_b5/Flavoprotein_Rdt"/>
</dbReference>
<evidence type="ECO:0000256" key="2">
    <source>
        <dbReference type="ARBA" id="ARBA00022723"/>
    </source>
</evidence>
<dbReference type="InterPro" id="IPR018506">
    <property type="entry name" value="Cyt_B5_heme-BS"/>
</dbReference>
<dbReference type="GO" id="GO:0020037">
    <property type="term" value="F:heme binding"/>
    <property type="evidence" value="ECO:0007669"/>
    <property type="project" value="UniProtKB-UniRule"/>
</dbReference>
<comment type="similarity">
    <text evidence="4">Belongs to the cytochrome b5 family.</text>
</comment>
<dbReference type="Gene3D" id="3.10.120.10">
    <property type="entry name" value="Cytochrome b5-like heme/steroid binding domain"/>
    <property type="match status" value="1"/>
</dbReference>
<dbReference type="PANTHER" id="PTHR46237">
    <property type="entry name" value="CYTOCHROME B5 REDUCTASE 4 FAMILY MEMBER"/>
    <property type="match status" value="1"/>
</dbReference>
<keyword evidence="8" id="KW-1185">Reference proteome</keyword>
<keyword evidence="2 4" id="KW-0479">Metal-binding</keyword>
<dbReference type="InterPro" id="IPR001199">
    <property type="entry name" value="Cyt_B5-like_heme/steroid-bd"/>
</dbReference>
<evidence type="ECO:0000256" key="3">
    <source>
        <dbReference type="ARBA" id="ARBA00023004"/>
    </source>
</evidence>
<dbReference type="GO" id="GO:0046872">
    <property type="term" value="F:metal ion binding"/>
    <property type="evidence" value="ECO:0007669"/>
    <property type="project" value="UniProtKB-UniRule"/>
</dbReference>
<dbReference type="Pfam" id="PF00173">
    <property type="entry name" value="Cyt-b5"/>
    <property type="match status" value="1"/>
</dbReference>
<dbReference type="PROSITE" id="PS50255">
    <property type="entry name" value="CYTOCHROME_B5_2"/>
    <property type="match status" value="1"/>
</dbReference>
<feature type="compositionally biased region" description="Polar residues" evidence="5">
    <location>
        <begin position="7"/>
        <end position="21"/>
    </location>
</feature>
<keyword evidence="1 4" id="KW-0349">Heme</keyword>
<dbReference type="GO" id="GO:0004128">
    <property type="term" value="F:cytochrome-b5 reductase activity, acting on NAD(P)H"/>
    <property type="evidence" value="ECO:0007669"/>
    <property type="project" value="TreeGrafter"/>
</dbReference>
<evidence type="ECO:0000256" key="4">
    <source>
        <dbReference type="RuleBase" id="RU362121"/>
    </source>
</evidence>
<evidence type="ECO:0000256" key="1">
    <source>
        <dbReference type="ARBA" id="ARBA00022617"/>
    </source>
</evidence>